<accession>A0A7Y9ZH86</accession>
<dbReference type="EMBL" id="JACBZM010000001">
    <property type="protein sequence ID" value="NYI45382.1"/>
    <property type="molecule type" value="Genomic_DNA"/>
</dbReference>
<dbReference type="AlphaFoldDB" id="A0A7Y9ZH86"/>
<proteinExistence type="predicted"/>
<dbReference type="Proteomes" id="UP000562045">
    <property type="component" value="Unassembled WGS sequence"/>
</dbReference>
<sequence length="233" mass="26327">MTDNQLDDTTGAGVDTLADTVSETHDVLSRRLAEAESCRPTRERPRDRLRATDPFLASTSRHVQAACAVLGPAARRHLPDGRRRAHDLAQQSRRLEGALFQTKAKLYGSTFVVRRPWSSIWDEVTEEFDAWWRLEQGLVDDLTATTSTADRDAIAERLFRAEKHVPTRPHPYLPHQGVPGRVARGVAMRVDRFWDTAEGRMVPEPVRPHRSREGRITQYLLADPHLDGPAAEE</sequence>
<evidence type="ECO:0000313" key="2">
    <source>
        <dbReference type="Proteomes" id="UP000562045"/>
    </source>
</evidence>
<comment type="caution">
    <text evidence="1">The sequence shown here is derived from an EMBL/GenBank/DDBJ whole genome shotgun (WGS) entry which is preliminary data.</text>
</comment>
<reference evidence="1 2" key="1">
    <citation type="submission" date="2020-07" db="EMBL/GenBank/DDBJ databases">
        <title>Sequencing the genomes of 1000 actinobacteria strains.</title>
        <authorList>
            <person name="Klenk H.-P."/>
        </authorList>
    </citation>
    <scope>NUCLEOTIDE SEQUENCE [LARGE SCALE GENOMIC DNA]</scope>
    <source>
        <strain evidence="1 2">DSM 15131</strain>
    </source>
</reference>
<evidence type="ECO:0000313" key="1">
    <source>
        <dbReference type="EMBL" id="NYI45382.1"/>
    </source>
</evidence>
<name>A0A7Y9ZH86_9ACTN</name>
<organism evidence="1 2">
    <name type="scientific">Nocardioides aromaticivorans</name>
    <dbReference type="NCBI Taxonomy" id="200618"/>
    <lineage>
        <taxon>Bacteria</taxon>
        <taxon>Bacillati</taxon>
        <taxon>Actinomycetota</taxon>
        <taxon>Actinomycetes</taxon>
        <taxon>Propionibacteriales</taxon>
        <taxon>Nocardioidaceae</taxon>
        <taxon>Nocardioides</taxon>
    </lineage>
</organism>
<gene>
    <name evidence="1" type="ORF">BJ993_002462</name>
</gene>
<dbReference type="RefSeq" id="WP_036549912.1">
    <property type="nucleotide sequence ID" value="NZ_JACBZM010000001.1"/>
</dbReference>
<protein>
    <submittedName>
        <fullName evidence="1">Uncharacterized protein</fullName>
    </submittedName>
</protein>